<dbReference type="InterPro" id="IPR000195">
    <property type="entry name" value="Rab-GAP-TBC_dom"/>
</dbReference>
<dbReference type="InterPro" id="IPR021935">
    <property type="entry name" value="SGSM1/2_RBD"/>
</dbReference>
<feature type="compositionally biased region" description="Basic and acidic residues" evidence="5">
    <location>
        <begin position="679"/>
        <end position="698"/>
    </location>
</feature>
<gene>
    <name evidence="8" type="primary">LOC109892500</name>
</gene>
<proteinExistence type="inferred from homology"/>
<dbReference type="InterPro" id="IPR037745">
    <property type="entry name" value="SGSM1/2"/>
</dbReference>
<name>A0A8C7CPC3_ONCKI</name>
<organism evidence="8 9">
    <name type="scientific">Oncorhynchus kisutch</name>
    <name type="common">Coho salmon</name>
    <name type="synonym">Salmo kisutch</name>
    <dbReference type="NCBI Taxonomy" id="8019"/>
    <lineage>
        <taxon>Eukaryota</taxon>
        <taxon>Metazoa</taxon>
        <taxon>Chordata</taxon>
        <taxon>Craniata</taxon>
        <taxon>Vertebrata</taxon>
        <taxon>Euteleostomi</taxon>
        <taxon>Actinopterygii</taxon>
        <taxon>Neopterygii</taxon>
        <taxon>Teleostei</taxon>
        <taxon>Protacanthopterygii</taxon>
        <taxon>Salmoniformes</taxon>
        <taxon>Salmonidae</taxon>
        <taxon>Salmoninae</taxon>
        <taxon>Oncorhynchus</taxon>
    </lineage>
</organism>
<feature type="compositionally biased region" description="Low complexity" evidence="5">
    <location>
        <begin position="728"/>
        <end position="743"/>
    </location>
</feature>
<dbReference type="PANTHER" id="PTHR22957">
    <property type="entry name" value="TBC1 DOMAIN FAMILY MEMBER GTPASE-ACTIVATING PROTEIN"/>
    <property type="match status" value="1"/>
</dbReference>
<dbReference type="Pfam" id="PF00566">
    <property type="entry name" value="RabGAP-TBC"/>
    <property type="match status" value="1"/>
</dbReference>
<dbReference type="InterPro" id="IPR004012">
    <property type="entry name" value="Run_dom"/>
</dbReference>
<dbReference type="Pfam" id="PF02759">
    <property type="entry name" value="RUN"/>
    <property type="match status" value="1"/>
</dbReference>
<feature type="domain" description="RUN" evidence="7">
    <location>
        <begin position="11"/>
        <end position="164"/>
    </location>
</feature>
<evidence type="ECO:0000313" key="8">
    <source>
        <dbReference type="Ensembl" id="ENSOKIP00005002294.1"/>
    </source>
</evidence>
<dbReference type="FunFam" id="2.30.29.230:FF:000001">
    <property type="entry name" value="Small G protein signaling modulator 2"/>
    <property type="match status" value="1"/>
</dbReference>
<evidence type="ECO:0000313" key="9">
    <source>
        <dbReference type="Proteomes" id="UP000694557"/>
    </source>
</evidence>
<comment type="subcellular location">
    <subcellularLocation>
        <location evidence="1">Cytoplasm</location>
    </subcellularLocation>
</comment>
<reference evidence="8" key="1">
    <citation type="submission" date="2025-08" db="UniProtKB">
        <authorList>
            <consortium name="Ensembl"/>
        </authorList>
    </citation>
    <scope>IDENTIFICATION</scope>
</reference>
<dbReference type="FunFam" id="1.10.8.270:FF:000006">
    <property type="entry name" value="Small G protein signaling modulator 2"/>
    <property type="match status" value="1"/>
</dbReference>
<reference evidence="8" key="2">
    <citation type="submission" date="2025-09" db="UniProtKB">
        <authorList>
            <consortium name="Ensembl"/>
        </authorList>
    </citation>
    <scope>IDENTIFICATION</scope>
</reference>
<dbReference type="PANTHER" id="PTHR22957:SF187">
    <property type="entry name" value="SMALL G PROTEIN SIGNALING MODULATOR 1"/>
    <property type="match status" value="1"/>
</dbReference>
<dbReference type="Gene3D" id="1.10.8.270">
    <property type="entry name" value="putative rabgap domain of human tbc1 domain family member 14 like domains"/>
    <property type="match status" value="1"/>
</dbReference>
<dbReference type="CDD" id="cd15784">
    <property type="entry name" value="PH_RUTBC"/>
    <property type="match status" value="1"/>
</dbReference>
<dbReference type="SMART" id="SM00164">
    <property type="entry name" value="TBC"/>
    <property type="match status" value="1"/>
</dbReference>
<dbReference type="SUPFAM" id="SSF47923">
    <property type="entry name" value="Ypt/Rab-GAP domain of gyp1p"/>
    <property type="match status" value="2"/>
</dbReference>
<dbReference type="GO" id="GO:0005096">
    <property type="term" value="F:GTPase activator activity"/>
    <property type="evidence" value="ECO:0007669"/>
    <property type="project" value="UniProtKB-KW"/>
</dbReference>
<comment type="similarity">
    <text evidence="4">Belongs to the RUTBC family.</text>
</comment>
<accession>A0A8C7CPC3</accession>
<dbReference type="InterPro" id="IPR037213">
    <property type="entry name" value="Run_dom_sf"/>
</dbReference>
<keyword evidence="3" id="KW-0963">Cytoplasm</keyword>
<protein>
    <submittedName>
        <fullName evidence="8">Small G protein signaling modulator 1</fullName>
    </submittedName>
</protein>
<dbReference type="FunFam" id="1.20.58.900:FF:000002">
    <property type="entry name" value="small G protein signaling modulator 1"/>
    <property type="match status" value="1"/>
</dbReference>
<dbReference type="SUPFAM" id="SSF140741">
    <property type="entry name" value="RUN domain-like"/>
    <property type="match status" value="1"/>
</dbReference>
<dbReference type="GO" id="GO:0031410">
    <property type="term" value="C:cytoplasmic vesicle"/>
    <property type="evidence" value="ECO:0007669"/>
    <property type="project" value="UniProtKB-ARBA"/>
</dbReference>
<feature type="domain" description="Rab-GAP TBC" evidence="6">
    <location>
        <begin position="567"/>
        <end position="978"/>
    </location>
</feature>
<dbReference type="Ensembl" id="ENSOKIT00005002416.1">
    <property type="protein sequence ID" value="ENSOKIP00005002294.1"/>
    <property type="gene ID" value="ENSOKIG00005001029.1"/>
</dbReference>
<dbReference type="FunFam" id="1.10.472.80:FF:000004">
    <property type="entry name" value="Small G protein signaling modulator 1"/>
    <property type="match status" value="1"/>
</dbReference>
<dbReference type="Gene3D" id="2.30.29.230">
    <property type="match status" value="1"/>
</dbReference>
<dbReference type="Proteomes" id="UP000694557">
    <property type="component" value="Unassembled WGS sequence"/>
</dbReference>
<dbReference type="AlphaFoldDB" id="A0A8C7CPC3"/>
<keyword evidence="2" id="KW-0343">GTPase activation</keyword>
<dbReference type="GeneTree" id="ENSGT00940000156871"/>
<dbReference type="Gene3D" id="1.10.472.80">
    <property type="entry name" value="Ypt/Rab-GAP domain of gyp1p, domain 3"/>
    <property type="match status" value="1"/>
</dbReference>
<feature type="region of interest" description="Disordered" evidence="5">
    <location>
        <begin position="679"/>
        <end position="761"/>
    </location>
</feature>
<dbReference type="InterPro" id="IPR035969">
    <property type="entry name" value="Rab-GAP_TBC_sf"/>
</dbReference>
<keyword evidence="9" id="KW-1185">Reference proteome</keyword>
<dbReference type="PROSITE" id="PS50826">
    <property type="entry name" value="RUN"/>
    <property type="match status" value="1"/>
</dbReference>
<evidence type="ECO:0000259" key="7">
    <source>
        <dbReference type="PROSITE" id="PS50826"/>
    </source>
</evidence>
<evidence type="ECO:0000256" key="2">
    <source>
        <dbReference type="ARBA" id="ARBA00022468"/>
    </source>
</evidence>
<feature type="compositionally biased region" description="Polar residues" evidence="5">
    <location>
        <begin position="703"/>
        <end position="718"/>
    </location>
</feature>
<evidence type="ECO:0000256" key="5">
    <source>
        <dbReference type="SAM" id="MobiDB-lite"/>
    </source>
</evidence>
<dbReference type="Pfam" id="PF12068">
    <property type="entry name" value="PH_RBD"/>
    <property type="match status" value="1"/>
</dbReference>
<evidence type="ECO:0000256" key="1">
    <source>
        <dbReference type="ARBA" id="ARBA00004496"/>
    </source>
</evidence>
<dbReference type="PROSITE" id="PS50086">
    <property type="entry name" value="TBC_RABGAP"/>
    <property type="match status" value="1"/>
</dbReference>
<evidence type="ECO:0000256" key="3">
    <source>
        <dbReference type="ARBA" id="ARBA00022490"/>
    </source>
</evidence>
<sequence length="1045" mass="118002">MEEAVTRKFVHADSSHIISFCAVVEACVLHGLKRRAAGLLCSNKVAALFMKVGKSFTPVEELCQKVQELEQLIETNRQAQLNNVSVPKQPRVTNLPPQGLRNLWIRTALMEKLLDKIVMYLVENSSTFYDREAILMDAVDGPILASLLVGPCALEYTKVKTADHFWTDPSADELVQRHRIHSGHCRQDSPSRRPALIQKRQSSGSMEDRPILWARDYVESLHQNNRATLLFGKNNVLVQPRDDMEAIPGYLSLHQTADLMTLKWTPNQLMNGTVADDTEKSVYWDFAMTIRLAEIVYLHCHQQVDSGGTVVLVSQDGIQRPPLRFPRGGHLLQFLTCLETGLLPHGQLDPPLWSQRGKGKVFPKLRKRSPQGSVESVSDKEEDEATDYVFRILLPGTPSDFVLEDLVAVANDNNNNDDVHADDNIEPVVCCPVAPELMDQALNMWHPTPRKSSCFSCALNGSRVGSLPNGCNQDRAPLKLLCDTMKYQIISRGGASCGNVLYARLAYCRHLSTVRIHLSALVNPTIVDPNVPHDAQEGLTVDVWSSFLQDRSAYDEHELLRLVYYGGVAPTIRKEVWPFLLGHYHFDMTQKCRMEVDEQVRACYEQTMKEWLGCEVIVKQKEGEKHAEAIAKCNSVASVDRPGPVQRDSTISTDVRGPYQSHLMSAFWFVEEVELIESETKREKSKERSKTPLKDLRDVAIPNGTSDSGDPSFYSLSVDSGLPEQPQSTNNSNSPVSDSPVRPAATQPSPEPSAVQGAASSLVAKTEPPLIENPFTVLGTAVGSEDLKLPITVDDKAASAGEFKAPEREVVESSRLVEIVKTSEKLDLYLLNLHRIDKDVRRCDRSYWYFTPANLEKLRNIMCSYVWQHLEIGYVQGMCDLLAPLLVILDDEVIAFSCFSELMKRMNHNFPHGGAMDSHFANMRSLIQILDAELFEVMQMNGDYTHFYFCYRWFLLDFKREMVYDDVFSVWETIWAATYTSSTHFVLFIALALVEMYRDIILENNMDFTDIIKFFNEMAEHHNVPQVLTMARDLVLKVQTLIENK</sequence>
<evidence type="ECO:0000256" key="4">
    <source>
        <dbReference type="ARBA" id="ARBA00034124"/>
    </source>
</evidence>
<dbReference type="Gene3D" id="1.20.58.900">
    <property type="match status" value="1"/>
</dbReference>
<dbReference type="SMART" id="SM00593">
    <property type="entry name" value="RUN"/>
    <property type="match status" value="1"/>
</dbReference>
<feature type="region of interest" description="Disordered" evidence="5">
    <location>
        <begin position="181"/>
        <end position="203"/>
    </location>
</feature>
<evidence type="ECO:0000259" key="6">
    <source>
        <dbReference type="PROSITE" id="PS50086"/>
    </source>
</evidence>